<dbReference type="OrthoDB" id="9788905at2"/>
<comment type="subcellular location">
    <subcellularLocation>
        <location evidence="1 8">Cell membrane</location>
        <topology evidence="1 8">Multi-pass membrane protein</topology>
    </subcellularLocation>
</comment>
<dbReference type="AlphaFoldDB" id="A0A6N4SS80"/>
<feature type="transmembrane region" description="Helical" evidence="9">
    <location>
        <begin position="141"/>
        <end position="160"/>
    </location>
</feature>
<evidence type="ECO:0000256" key="9">
    <source>
        <dbReference type="SAM" id="Phobius"/>
    </source>
</evidence>
<keyword evidence="5 8" id="KW-0812">Transmembrane</keyword>
<dbReference type="GO" id="GO:0055085">
    <property type="term" value="P:transmembrane transport"/>
    <property type="evidence" value="ECO:0007669"/>
    <property type="project" value="InterPro"/>
</dbReference>
<dbReference type="CDD" id="cd06550">
    <property type="entry name" value="TM_ABC_iron-siderophores_like"/>
    <property type="match status" value="1"/>
</dbReference>
<comment type="similarity">
    <text evidence="2 8">Belongs to the ABC-3 integral membrane protein family.</text>
</comment>
<evidence type="ECO:0000313" key="11">
    <source>
        <dbReference type="Proteomes" id="UP000001822"/>
    </source>
</evidence>
<dbReference type="RefSeq" id="WP_011585411.1">
    <property type="nucleotide sequence ID" value="NC_008255.1"/>
</dbReference>
<dbReference type="GO" id="GO:0010043">
    <property type="term" value="P:response to zinc ion"/>
    <property type="evidence" value="ECO:0007669"/>
    <property type="project" value="TreeGrafter"/>
</dbReference>
<feature type="transmembrane region" description="Helical" evidence="9">
    <location>
        <begin position="228"/>
        <end position="247"/>
    </location>
</feature>
<feature type="transmembrane region" description="Helical" evidence="9">
    <location>
        <begin position="6"/>
        <end position="26"/>
    </location>
</feature>
<dbReference type="Pfam" id="PF00950">
    <property type="entry name" value="ABC-3"/>
    <property type="match status" value="1"/>
</dbReference>
<feature type="transmembrane region" description="Helical" evidence="9">
    <location>
        <begin position="172"/>
        <end position="196"/>
    </location>
</feature>
<keyword evidence="11" id="KW-1185">Reference proteome</keyword>
<sequence length="293" mass="31567">MNDLYIILTGILVAVSCSILGTFLVLRKMAMVGDAISHAVLPGIVLSFFITGSRDSIWMLVGAGLMGIFTTLIIEWLHKKTKLQEDASIGVTFTFLFALGVLLISYFAENIDLDQECVLYGEIAYVPLNTLLIGGVEIPKAIVMLAVVLILITAIIFFFFKEWVLTTFDAPYAASIGMSTVFWNYLLMSMVSFTTVASFESVGAILVVAFLVVPAAAAYLVTESLRNTLFLAIIFGILSSVIGYYSASALDVSISGAMAAAAGCIFIICFIIQLITKRITSSPSIIDPKESVG</sequence>
<dbReference type="PANTHER" id="PTHR30477">
    <property type="entry name" value="ABC-TRANSPORTER METAL-BINDING PROTEIN"/>
    <property type="match status" value="1"/>
</dbReference>
<gene>
    <name evidence="10" type="primary">mntD</name>
    <name evidence="10" type="ordered locus">CHU_2028</name>
</gene>
<dbReference type="InterPro" id="IPR037294">
    <property type="entry name" value="ABC_BtuC-like"/>
</dbReference>
<keyword evidence="4" id="KW-1003">Cell membrane</keyword>
<feature type="transmembrane region" description="Helical" evidence="9">
    <location>
        <begin position="89"/>
        <end position="108"/>
    </location>
</feature>
<keyword evidence="3 8" id="KW-0813">Transport</keyword>
<evidence type="ECO:0000256" key="3">
    <source>
        <dbReference type="ARBA" id="ARBA00022448"/>
    </source>
</evidence>
<dbReference type="Gene3D" id="1.10.3470.10">
    <property type="entry name" value="ABC transporter involved in vitamin B12 uptake, BtuC"/>
    <property type="match status" value="1"/>
</dbReference>
<evidence type="ECO:0000256" key="8">
    <source>
        <dbReference type="RuleBase" id="RU003943"/>
    </source>
</evidence>
<evidence type="ECO:0000313" key="10">
    <source>
        <dbReference type="EMBL" id="ABG59294.1"/>
    </source>
</evidence>
<name>A0A6N4SS80_CYTH3</name>
<evidence type="ECO:0000256" key="7">
    <source>
        <dbReference type="ARBA" id="ARBA00023136"/>
    </source>
</evidence>
<dbReference type="Proteomes" id="UP000001822">
    <property type="component" value="Chromosome"/>
</dbReference>
<organism evidence="10 11">
    <name type="scientific">Cytophaga hutchinsonii (strain ATCC 33406 / DSM 1761 / CIP 103989 / NBRC 15051 / NCIMB 9469 / D465)</name>
    <dbReference type="NCBI Taxonomy" id="269798"/>
    <lineage>
        <taxon>Bacteria</taxon>
        <taxon>Pseudomonadati</taxon>
        <taxon>Bacteroidota</taxon>
        <taxon>Cytophagia</taxon>
        <taxon>Cytophagales</taxon>
        <taxon>Cytophagaceae</taxon>
        <taxon>Cytophaga</taxon>
    </lineage>
</organism>
<protein>
    <submittedName>
        <fullName evidence="10">Mn2+/Zn2+ ABC transporter, permease</fullName>
    </submittedName>
</protein>
<dbReference type="InterPro" id="IPR001626">
    <property type="entry name" value="ABC_TroCD"/>
</dbReference>
<dbReference type="KEGG" id="chu:CHU_2028"/>
<dbReference type="EMBL" id="CP000383">
    <property type="protein sequence ID" value="ABG59294.1"/>
    <property type="molecule type" value="Genomic_DNA"/>
</dbReference>
<dbReference type="SUPFAM" id="SSF81345">
    <property type="entry name" value="ABC transporter involved in vitamin B12 uptake, BtuC"/>
    <property type="match status" value="1"/>
</dbReference>
<accession>A0A6N4SS80</accession>
<proteinExistence type="inferred from homology"/>
<reference evidence="10 11" key="1">
    <citation type="journal article" date="2007" name="Appl. Environ. Microbiol.">
        <title>Genome sequence of the cellulolytic gliding bacterium Cytophaga hutchinsonii.</title>
        <authorList>
            <person name="Xie G."/>
            <person name="Bruce D.C."/>
            <person name="Challacombe J.F."/>
            <person name="Chertkov O."/>
            <person name="Detter J.C."/>
            <person name="Gilna P."/>
            <person name="Han C.S."/>
            <person name="Lucas S."/>
            <person name="Misra M."/>
            <person name="Myers G.L."/>
            <person name="Richardson P."/>
            <person name="Tapia R."/>
            <person name="Thayer N."/>
            <person name="Thompson L.S."/>
            <person name="Brettin T.S."/>
            <person name="Henrissat B."/>
            <person name="Wilson D.B."/>
            <person name="McBride M.J."/>
        </authorList>
    </citation>
    <scope>NUCLEOTIDE SEQUENCE [LARGE SCALE GENOMIC DNA]</scope>
    <source>
        <strain evidence="11">ATCC 33406 / DSM 1761 / CIP 103989 / NBRC 15051 / NCIMB 9469 / D465</strain>
    </source>
</reference>
<feature type="transmembrane region" description="Helical" evidence="9">
    <location>
        <begin position="33"/>
        <end position="51"/>
    </location>
</feature>
<feature type="transmembrane region" description="Helical" evidence="9">
    <location>
        <begin position="202"/>
        <end position="221"/>
    </location>
</feature>
<evidence type="ECO:0000256" key="1">
    <source>
        <dbReference type="ARBA" id="ARBA00004651"/>
    </source>
</evidence>
<keyword evidence="6 9" id="KW-1133">Transmembrane helix</keyword>
<feature type="transmembrane region" description="Helical" evidence="9">
    <location>
        <begin position="57"/>
        <end position="77"/>
    </location>
</feature>
<evidence type="ECO:0000256" key="5">
    <source>
        <dbReference type="ARBA" id="ARBA00022692"/>
    </source>
</evidence>
<evidence type="ECO:0000256" key="4">
    <source>
        <dbReference type="ARBA" id="ARBA00022475"/>
    </source>
</evidence>
<evidence type="ECO:0000256" key="2">
    <source>
        <dbReference type="ARBA" id="ARBA00008034"/>
    </source>
</evidence>
<keyword evidence="7 9" id="KW-0472">Membrane</keyword>
<dbReference type="PANTHER" id="PTHR30477:SF8">
    <property type="entry name" value="METAL TRANSPORT SYSTEM MEMBRANE PROTEIN CT_070-RELATED"/>
    <property type="match status" value="1"/>
</dbReference>
<feature type="transmembrane region" description="Helical" evidence="9">
    <location>
        <begin position="253"/>
        <end position="275"/>
    </location>
</feature>
<dbReference type="GO" id="GO:0043190">
    <property type="term" value="C:ATP-binding cassette (ABC) transporter complex"/>
    <property type="evidence" value="ECO:0007669"/>
    <property type="project" value="InterPro"/>
</dbReference>
<evidence type="ECO:0000256" key="6">
    <source>
        <dbReference type="ARBA" id="ARBA00022989"/>
    </source>
</evidence>